<dbReference type="PANTHER" id="PTHR33133:SF1">
    <property type="entry name" value="EXPRESSED PROTEIN-RELATED"/>
    <property type="match status" value="1"/>
</dbReference>
<feature type="transmembrane region" description="Helical" evidence="2">
    <location>
        <begin position="186"/>
        <end position="208"/>
    </location>
</feature>
<feature type="transmembrane region" description="Helical" evidence="2">
    <location>
        <begin position="372"/>
        <end position="395"/>
    </location>
</feature>
<comment type="caution">
    <text evidence="4">The sequence shown here is derived from an EMBL/GenBank/DDBJ whole genome shotgun (WGS) entry which is preliminary data.</text>
</comment>
<name>A0ABT4I913_9ACTO</name>
<feature type="transmembrane region" description="Helical" evidence="2">
    <location>
        <begin position="120"/>
        <end position="142"/>
    </location>
</feature>
<feature type="region of interest" description="Disordered" evidence="1">
    <location>
        <begin position="1"/>
        <end position="62"/>
    </location>
</feature>
<dbReference type="RefSeq" id="WP_268917662.1">
    <property type="nucleotide sequence ID" value="NZ_JAPTMY010000018.1"/>
</dbReference>
<dbReference type="EMBL" id="JAPTMY010000018">
    <property type="protein sequence ID" value="MCZ0858232.1"/>
    <property type="molecule type" value="Genomic_DNA"/>
</dbReference>
<evidence type="ECO:0000313" key="4">
    <source>
        <dbReference type="EMBL" id="MCZ0858232.1"/>
    </source>
</evidence>
<feature type="compositionally biased region" description="Pro residues" evidence="1">
    <location>
        <begin position="9"/>
        <end position="18"/>
    </location>
</feature>
<accession>A0ABT4I913</accession>
<evidence type="ECO:0000256" key="1">
    <source>
        <dbReference type="SAM" id="MobiDB-lite"/>
    </source>
</evidence>
<keyword evidence="2" id="KW-0812">Transmembrane</keyword>
<gene>
    <name evidence="4" type="ORF">OHJ16_09280</name>
</gene>
<feature type="transmembrane region" description="Helical" evidence="2">
    <location>
        <begin position="324"/>
        <end position="352"/>
    </location>
</feature>
<keyword evidence="2" id="KW-1133">Transmembrane helix</keyword>
<dbReference type="PANTHER" id="PTHR33133">
    <property type="entry name" value="OS08G0107100 PROTEIN-RELATED"/>
    <property type="match status" value="1"/>
</dbReference>
<keyword evidence="2" id="KW-0472">Membrane</keyword>
<organism evidence="4 5">
    <name type="scientific">Actinomyces israelii</name>
    <dbReference type="NCBI Taxonomy" id="1659"/>
    <lineage>
        <taxon>Bacteria</taxon>
        <taxon>Bacillati</taxon>
        <taxon>Actinomycetota</taxon>
        <taxon>Actinomycetes</taxon>
        <taxon>Actinomycetales</taxon>
        <taxon>Actinomycetaceae</taxon>
        <taxon>Actinomyces</taxon>
    </lineage>
</organism>
<evidence type="ECO:0000313" key="5">
    <source>
        <dbReference type="Proteomes" id="UP001072034"/>
    </source>
</evidence>
<reference evidence="4" key="1">
    <citation type="submission" date="2022-10" db="EMBL/GenBank/DDBJ databases">
        <title>Genome sequence of Actinomyces israelii ATCC 10048.</title>
        <authorList>
            <person name="Watt R.M."/>
            <person name="Tong W.M."/>
        </authorList>
    </citation>
    <scope>NUCLEOTIDE SEQUENCE</scope>
    <source>
        <strain evidence="4">ATCC 10048</strain>
    </source>
</reference>
<sequence>MTSETDGPPNQPWQPPSDYPRSPEQAPEAPEQALEQAPGSGPAWQAPSTPPPGGGQGGAGRYGAGQYARQAAAYGAAGPDFMQSPFVLAPKPGIVPLRPLGVTEIISGAFEALRANPRAMFLPALIVMSIVGLLSAAVTFLATRAQLDALAALPATSGTSADDTELALEAFRITGVTSLVQLGPSLLLSLVSTILTGLLIMTVSRSVLGRIATPGEVWARVRPRIWPLIGQSMVIGVISLVAVLFSLGLFVTIVAAIISALDGDSNLTAIMVGVLVLFILTLVFIIVAVYLTIRLSFSSAALILENVGVWEGMRRSWHLTKGSFWRVLGILLLALLITSTLVGIVSGALGLVSGLTAVGGPGPYATAMAASSFLSSFLQAAVLPFTSAVVALTYIDLRMRKEGLDVELRRAAGV</sequence>
<feature type="compositionally biased region" description="Low complexity" evidence="1">
    <location>
        <begin position="23"/>
        <end position="38"/>
    </location>
</feature>
<dbReference type="Proteomes" id="UP001072034">
    <property type="component" value="Unassembled WGS sequence"/>
</dbReference>
<feature type="domain" description="Glycerophosphoryl diester phosphodiesterase membrane" evidence="3">
    <location>
        <begin position="276"/>
        <end position="379"/>
    </location>
</feature>
<evidence type="ECO:0000259" key="3">
    <source>
        <dbReference type="Pfam" id="PF10110"/>
    </source>
</evidence>
<protein>
    <submittedName>
        <fullName evidence="4">Glycerophosphoryl diester phosphodiesterase membrane domain-containing protein</fullName>
    </submittedName>
</protein>
<feature type="transmembrane region" description="Helical" evidence="2">
    <location>
        <begin position="267"/>
        <end position="293"/>
    </location>
</feature>
<dbReference type="InterPro" id="IPR018476">
    <property type="entry name" value="GlyceroP-diester-Pdiesterase_M"/>
</dbReference>
<keyword evidence="5" id="KW-1185">Reference proteome</keyword>
<feature type="transmembrane region" description="Helical" evidence="2">
    <location>
        <begin position="228"/>
        <end position="261"/>
    </location>
</feature>
<proteinExistence type="predicted"/>
<dbReference type="Pfam" id="PF10110">
    <property type="entry name" value="GPDPase_memb"/>
    <property type="match status" value="1"/>
</dbReference>
<evidence type="ECO:0000256" key="2">
    <source>
        <dbReference type="SAM" id="Phobius"/>
    </source>
</evidence>